<evidence type="ECO:0000259" key="2">
    <source>
        <dbReference type="Pfam" id="PF13460"/>
    </source>
</evidence>
<protein>
    <submittedName>
        <fullName evidence="3">NAD(P)H-binding protein</fullName>
    </submittedName>
</protein>
<gene>
    <name evidence="3" type="ORF">ACFPWU_05005</name>
</gene>
<dbReference type="Pfam" id="PF13460">
    <property type="entry name" value="NAD_binding_10"/>
    <property type="match status" value="1"/>
</dbReference>
<dbReference type="Gene3D" id="3.40.50.720">
    <property type="entry name" value="NAD(P)-binding Rossmann-like Domain"/>
    <property type="match status" value="1"/>
</dbReference>
<name>A0ABW1QU47_9ACTN</name>
<dbReference type="EMBL" id="JBHSQI010000002">
    <property type="protein sequence ID" value="MFC6153019.1"/>
    <property type="molecule type" value="Genomic_DNA"/>
</dbReference>
<reference evidence="4" key="1">
    <citation type="journal article" date="2019" name="Int. J. Syst. Evol. Microbiol.">
        <title>The Global Catalogue of Microorganisms (GCM) 10K type strain sequencing project: providing services to taxonomists for standard genome sequencing and annotation.</title>
        <authorList>
            <consortium name="The Broad Institute Genomics Platform"/>
            <consortium name="The Broad Institute Genome Sequencing Center for Infectious Disease"/>
            <person name="Wu L."/>
            <person name="Ma J."/>
        </authorList>
    </citation>
    <scope>NUCLEOTIDE SEQUENCE [LARGE SCALE GENOMIC DNA]</scope>
    <source>
        <strain evidence="4">DFY28</strain>
    </source>
</reference>
<evidence type="ECO:0000313" key="3">
    <source>
        <dbReference type="EMBL" id="MFC6153019.1"/>
    </source>
</evidence>
<feature type="region of interest" description="Disordered" evidence="1">
    <location>
        <begin position="312"/>
        <end position="333"/>
    </location>
</feature>
<accession>A0ABW1QU47</accession>
<dbReference type="PANTHER" id="PTHR12126:SF11">
    <property type="entry name" value="NADH DEHYDROGENASE [UBIQUINONE] 1 ALPHA SUBCOMPLEX SUBUNIT 9, MITOCHONDRIAL"/>
    <property type="match status" value="1"/>
</dbReference>
<keyword evidence="4" id="KW-1185">Reference proteome</keyword>
<dbReference type="InterPro" id="IPR016040">
    <property type="entry name" value="NAD(P)-bd_dom"/>
</dbReference>
<dbReference type="InterPro" id="IPR036291">
    <property type="entry name" value="NAD(P)-bd_dom_sf"/>
</dbReference>
<dbReference type="SUPFAM" id="SSF51735">
    <property type="entry name" value="NAD(P)-binding Rossmann-fold domains"/>
    <property type="match status" value="1"/>
</dbReference>
<sequence>MKVLVTGASGYVGSRLVPALLAAGHEVRASFSSPERAQGYAWVDDVEVVGMDVLDRDAVAAAVGGTPGTSAVDAVVYLVHGMGGNDFKETDRKAALHTADACAAARVKRIVYLSGLVPPVPREELSDHIDSRLEVEELLTASGVSTISLRAAMVLGQASTSFELMRQVAERMPVHVVPTWMDSKVQPIAVTDAIAAIIGALELDEDTPSRSYDVGGPDALPYAELLKRFAELNGTAKPQIKNVPGLPGVVVRKVAAALVDVPSSTVEAIMESLTHDMVCADDDYVAELLPDGHDVMGAEEAMRHALDVGEVEPDEHGHADPMGRWPSDPDWAG</sequence>
<feature type="domain" description="NAD(P)-binding" evidence="2">
    <location>
        <begin position="7"/>
        <end position="166"/>
    </location>
</feature>
<evidence type="ECO:0000256" key="1">
    <source>
        <dbReference type="SAM" id="MobiDB-lite"/>
    </source>
</evidence>
<evidence type="ECO:0000313" key="4">
    <source>
        <dbReference type="Proteomes" id="UP001596098"/>
    </source>
</evidence>
<dbReference type="RefSeq" id="WP_164878606.1">
    <property type="nucleotide sequence ID" value="NZ_CP034929.1"/>
</dbReference>
<dbReference type="InterPro" id="IPR051207">
    <property type="entry name" value="ComplexI_NDUFA9_subunit"/>
</dbReference>
<comment type="caution">
    <text evidence="3">The sequence shown here is derived from an EMBL/GenBank/DDBJ whole genome shotgun (WGS) entry which is preliminary data.</text>
</comment>
<organism evidence="3 4">
    <name type="scientific">Nocardioides yefusunii</name>
    <dbReference type="NCBI Taxonomy" id="2500546"/>
    <lineage>
        <taxon>Bacteria</taxon>
        <taxon>Bacillati</taxon>
        <taxon>Actinomycetota</taxon>
        <taxon>Actinomycetes</taxon>
        <taxon>Propionibacteriales</taxon>
        <taxon>Nocardioidaceae</taxon>
        <taxon>Nocardioides</taxon>
    </lineage>
</organism>
<dbReference type="PANTHER" id="PTHR12126">
    <property type="entry name" value="NADH-UBIQUINONE OXIDOREDUCTASE 39 KDA SUBUNIT-RELATED"/>
    <property type="match status" value="1"/>
</dbReference>
<dbReference type="Proteomes" id="UP001596098">
    <property type="component" value="Unassembled WGS sequence"/>
</dbReference>
<proteinExistence type="predicted"/>